<comment type="caution">
    <text evidence="2">The sequence shown here is derived from an EMBL/GenBank/DDBJ whole genome shotgun (WGS) entry which is preliminary data.</text>
</comment>
<dbReference type="Proteomes" id="UP001151760">
    <property type="component" value="Unassembled WGS sequence"/>
</dbReference>
<feature type="region of interest" description="Disordered" evidence="1">
    <location>
        <begin position="1"/>
        <end position="42"/>
    </location>
</feature>
<protein>
    <submittedName>
        <fullName evidence="2">Uncharacterized protein</fullName>
    </submittedName>
</protein>
<evidence type="ECO:0000313" key="3">
    <source>
        <dbReference type="Proteomes" id="UP001151760"/>
    </source>
</evidence>
<reference evidence="2" key="1">
    <citation type="journal article" date="2022" name="Int. J. Mol. Sci.">
        <title>Draft Genome of Tanacetum Coccineum: Genomic Comparison of Closely Related Tanacetum-Family Plants.</title>
        <authorList>
            <person name="Yamashiro T."/>
            <person name="Shiraishi A."/>
            <person name="Nakayama K."/>
            <person name="Satake H."/>
        </authorList>
    </citation>
    <scope>NUCLEOTIDE SEQUENCE</scope>
</reference>
<name>A0ABQ5C6L2_9ASTR</name>
<evidence type="ECO:0000313" key="2">
    <source>
        <dbReference type="EMBL" id="GJT22740.1"/>
    </source>
</evidence>
<evidence type="ECO:0000256" key="1">
    <source>
        <dbReference type="SAM" id="MobiDB-lite"/>
    </source>
</evidence>
<dbReference type="EMBL" id="BQNB010013994">
    <property type="protein sequence ID" value="GJT22740.1"/>
    <property type="molecule type" value="Genomic_DNA"/>
</dbReference>
<proteinExistence type="predicted"/>
<organism evidence="2 3">
    <name type="scientific">Tanacetum coccineum</name>
    <dbReference type="NCBI Taxonomy" id="301880"/>
    <lineage>
        <taxon>Eukaryota</taxon>
        <taxon>Viridiplantae</taxon>
        <taxon>Streptophyta</taxon>
        <taxon>Embryophyta</taxon>
        <taxon>Tracheophyta</taxon>
        <taxon>Spermatophyta</taxon>
        <taxon>Magnoliopsida</taxon>
        <taxon>eudicotyledons</taxon>
        <taxon>Gunneridae</taxon>
        <taxon>Pentapetalae</taxon>
        <taxon>asterids</taxon>
        <taxon>campanulids</taxon>
        <taxon>Asterales</taxon>
        <taxon>Asteraceae</taxon>
        <taxon>Asteroideae</taxon>
        <taxon>Anthemideae</taxon>
        <taxon>Anthemidinae</taxon>
        <taxon>Tanacetum</taxon>
    </lineage>
</organism>
<sequence>MHYREMLPLFPARGDDDSVAPEDPQTSDLRGSPHDPQIMPPKGMTRAAIEKLVVDRVEEAIAADRVARGDVGGAGGQGGAPPAR</sequence>
<reference evidence="2" key="2">
    <citation type="submission" date="2022-01" db="EMBL/GenBank/DDBJ databases">
        <authorList>
            <person name="Yamashiro T."/>
            <person name="Shiraishi A."/>
            <person name="Satake H."/>
            <person name="Nakayama K."/>
        </authorList>
    </citation>
    <scope>NUCLEOTIDE SEQUENCE</scope>
</reference>
<accession>A0ABQ5C6L2</accession>
<keyword evidence="3" id="KW-1185">Reference proteome</keyword>
<gene>
    <name evidence="2" type="ORF">Tco_0892677</name>
</gene>